<dbReference type="AlphaFoldDB" id="A0A411PLV6"/>
<gene>
    <name evidence="1" type="ORF">EXU30_18985</name>
</gene>
<dbReference type="KEGG" id="smai:EXU30_18985"/>
<dbReference type="SUPFAM" id="SSF53850">
    <property type="entry name" value="Periplasmic binding protein-like II"/>
    <property type="match status" value="1"/>
</dbReference>
<dbReference type="Proteomes" id="UP000291106">
    <property type="component" value="Chromosome"/>
</dbReference>
<name>A0A411PLV6_9GAMM</name>
<proteinExistence type="predicted"/>
<sequence length="162" mass="18778">MGMANVPHEFIPLNVDDGEVFIALKSTAKSQQFFKSIKNKTLSLVRGYHYQFAALNPNASALEKDFRVQFVNSNHASIESILLKRAQVAPVTWSYLQHYYLEFPDAKTKLLVSNFRDQQYQHGVILNPQSKVSRQQLSKWLKRIKQKGMFERLLNAYQLTSR</sequence>
<reference evidence="1 2" key="1">
    <citation type="submission" date="2019-02" db="EMBL/GenBank/DDBJ databases">
        <title>Shewanella sp. D4-2 isolated from Dokdo Island.</title>
        <authorList>
            <person name="Baek K."/>
        </authorList>
    </citation>
    <scope>NUCLEOTIDE SEQUENCE [LARGE SCALE GENOMIC DNA]</scope>
    <source>
        <strain evidence="1 2">D4-2</strain>
    </source>
</reference>
<dbReference type="Gene3D" id="3.40.190.10">
    <property type="entry name" value="Periplasmic binding protein-like II"/>
    <property type="match status" value="2"/>
</dbReference>
<dbReference type="OrthoDB" id="8747607at2"/>
<dbReference type="EMBL" id="CP036200">
    <property type="protein sequence ID" value="QBF84517.1"/>
    <property type="molecule type" value="Genomic_DNA"/>
</dbReference>
<evidence type="ECO:0000313" key="2">
    <source>
        <dbReference type="Proteomes" id="UP000291106"/>
    </source>
</evidence>
<accession>A0A411PLV6</accession>
<organism evidence="1 2">
    <name type="scientific">Shewanella maritima</name>
    <dbReference type="NCBI Taxonomy" id="2520507"/>
    <lineage>
        <taxon>Bacteria</taxon>
        <taxon>Pseudomonadati</taxon>
        <taxon>Pseudomonadota</taxon>
        <taxon>Gammaproteobacteria</taxon>
        <taxon>Alteromonadales</taxon>
        <taxon>Shewanellaceae</taxon>
        <taxon>Shewanella</taxon>
    </lineage>
</organism>
<keyword evidence="2" id="KW-1185">Reference proteome</keyword>
<protein>
    <submittedName>
        <fullName evidence="1">ABC transporter substrate-binding protein</fullName>
    </submittedName>
</protein>
<evidence type="ECO:0000313" key="1">
    <source>
        <dbReference type="EMBL" id="QBF84517.1"/>
    </source>
</evidence>